<dbReference type="PROSITE" id="PS50097">
    <property type="entry name" value="BTB"/>
    <property type="match status" value="1"/>
</dbReference>
<dbReference type="PROSITE" id="PS00626">
    <property type="entry name" value="RCC1_2"/>
    <property type="match status" value="1"/>
</dbReference>
<dbReference type="GO" id="GO:0048536">
    <property type="term" value="P:spleen development"/>
    <property type="evidence" value="ECO:0007669"/>
    <property type="project" value="Ensembl"/>
</dbReference>
<reference evidence="5" key="2">
    <citation type="submission" date="2025-09" db="UniProtKB">
        <authorList>
            <consortium name="Ensembl"/>
        </authorList>
    </citation>
    <scope>IDENTIFICATION</scope>
</reference>
<evidence type="ECO:0000256" key="3">
    <source>
        <dbReference type="SAM" id="MobiDB-lite"/>
    </source>
</evidence>
<dbReference type="SMART" id="SM00225">
    <property type="entry name" value="BTB"/>
    <property type="match status" value="1"/>
</dbReference>
<evidence type="ECO:0000313" key="5">
    <source>
        <dbReference type="Ensembl" id="ENSABRP00000006394.1"/>
    </source>
</evidence>
<dbReference type="InterPro" id="IPR000408">
    <property type="entry name" value="Reg_chr_condens"/>
</dbReference>
<feature type="domain" description="BTB" evidence="4">
    <location>
        <begin position="554"/>
        <end position="616"/>
    </location>
</feature>
<dbReference type="InterPro" id="IPR000210">
    <property type="entry name" value="BTB/POZ_dom"/>
</dbReference>
<dbReference type="PRINTS" id="PR00633">
    <property type="entry name" value="RCCNDNSATION"/>
</dbReference>
<dbReference type="Proteomes" id="UP000694426">
    <property type="component" value="Unplaced"/>
</dbReference>
<dbReference type="SUPFAM" id="SSF50985">
    <property type="entry name" value="RCC1/BLIP-II"/>
    <property type="match status" value="1"/>
</dbReference>
<evidence type="ECO:0000256" key="1">
    <source>
        <dbReference type="ARBA" id="ARBA00022737"/>
    </source>
</evidence>
<evidence type="ECO:0000259" key="4">
    <source>
        <dbReference type="PROSITE" id="PS50097"/>
    </source>
</evidence>
<accession>A0A8B9BLY6</accession>
<evidence type="ECO:0000313" key="6">
    <source>
        <dbReference type="Proteomes" id="UP000694426"/>
    </source>
</evidence>
<evidence type="ECO:0000256" key="2">
    <source>
        <dbReference type="PROSITE-ProRule" id="PRU00235"/>
    </source>
</evidence>
<reference evidence="5" key="1">
    <citation type="submission" date="2025-08" db="UniProtKB">
        <authorList>
            <consortium name="Ensembl"/>
        </authorList>
    </citation>
    <scope>IDENTIFICATION</scope>
</reference>
<dbReference type="InterPro" id="IPR058923">
    <property type="entry name" value="RCC1-like_dom"/>
</dbReference>
<dbReference type="GO" id="GO:0048565">
    <property type="term" value="P:digestive tract development"/>
    <property type="evidence" value="ECO:0007669"/>
    <property type="project" value="Ensembl"/>
</dbReference>
<protein>
    <submittedName>
        <fullName evidence="5">RCC1 and BTB domain containing protein 2</fullName>
    </submittedName>
</protein>
<proteinExistence type="predicted"/>
<dbReference type="CDD" id="cd18354">
    <property type="entry name" value="BTB_POZ_RCBTB2_CHC1L"/>
    <property type="match status" value="1"/>
</dbReference>
<dbReference type="FunFam" id="2.130.10.30:FF:000033">
    <property type="entry name" value="RCC1 and BTB domain-containing protein 2"/>
    <property type="match status" value="1"/>
</dbReference>
<organism evidence="5 6">
    <name type="scientific">Anser brachyrhynchus</name>
    <name type="common">Pink-footed goose</name>
    <dbReference type="NCBI Taxonomy" id="132585"/>
    <lineage>
        <taxon>Eukaryota</taxon>
        <taxon>Metazoa</taxon>
        <taxon>Chordata</taxon>
        <taxon>Craniata</taxon>
        <taxon>Vertebrata</taxon>
        <taxon>Euteleostomi</taxon>
        <taxon>Archelosauria</taxon>
        <taxon>Archosauria</taxon>
        <taxon>Dinosauria</taxon>
        <taxon>Saurischia</taxon>
        <taxon>Theropoda</taxon>
        <taxon>Coelurosauria</taxon>
        <taxon>Aves</taxon>
        <taxon>Neognathae</taxon>
        <taxon>Galloanserae</taxon>
        <taxon>Anseriformes</taxon>
        <taxon>Anatidae</taxon>
        <taxon>Anserinae</taxon>
        <taxon>Anser</taxon>
    </lineage>
</organism>
<dbReference type="GO" id="GO:0008283">
    <property type="term" value="P:cell population proliferation"/>
    <property type="evidence" value="ECO:0007669"/>
    <property type="project" value="Ensembl"/>
</dbReference>
<dbReference type="Gene3D" id="2.130.10.30">
    <property type="entry name" value="Regulator of chromosome condensation 1/beta-lactamase-inhibitor protein II"/>
    <property type="match status" value="2"/>
</dbReference>
<feature type="repeat" description="RCC1" evidence="2">
    <location>
        <begin position="331"/>
        <end position="383"/>
    </location>
</feature>
<dbReference type="CDD" id="cd18529">
    <property type="entry name" value="BACK_RCBTB2"/>
    <property type="match status" value="1"/>
</dbReference>
<feature type="repeat" description="RCC1" evidence="2">
    <location>
        <begin position="278"/>
        <end position="330"/>
    </location>
</feature>
<dbReference type="Ensembl" id="ENSABRT00000009214.1">
    <property type="protein sequence ID" value="ENSABRP00000006394.1"/>
    <property type="gene ID" value="ENSABRG00000005909.1"/>
</dbReference>
<dbReference type="Gene3D" id="1.25.40.420">
    <property type="match status" value="1"/>
</dbReference>
<dbReference type="FunFam" id="2.130.10.30:FF:000038">
    <property type="entry name" value="RCC1 and BTB domain-containing protein 2"/>
    <property type="match status" value="1"/>
</dbReference>
<feature type="repeat" description="RCC1" evidence="2">
    <location>
        <begin position="384"/>
        <end position="435"/>
    </location>
</feature>
<dbReference type="GO" id="GO:0001889">
    <property type="term" value="P:liver development"/>
    <property type="evidence" value="ECO:0007669"/>
    <property type="project" value="Ensembl"/>
</dbReference>
<keyword evidence="6" id="KW-1185">Reference proteome</keyword>
<dbReference type="PANTHER" id="PTHR22872">
    <property type="entry name" value="BTK-BINDING PROTEIN-RELATED"/>
    <property type="match status" value="1"/>
</dbReference>
<dbReference type="Gene3D" id="3.30.710.10">
    <property type="entry name" value="Potassium Channel Kv1.1, Chain A"/>
    <property type="match status" value="1"/>
</dbReference>
<dbReference type="GeneTree" id="ENSGT00940000158925"/>
<dbReference type="InterPro" id="IPR051625">
    <property type="entry name" value="Signaling_Regulatory_Domain"/>
</dbReference>
<dbReference type="PROSITE" id="PS50012">
    <property type="entry name" value="RCC1_3"/>
    <property type="match status" value="4"/>
</dbReference>
<feature type="region of interest" description="Disordered" evidence="3">
    <location>
        <begin position="122"/>
        <end position="155"/>
    </location>
</feature>
<keyword evidence="1" id="KW-0677">Repeat</keyword>
<dbReference type="Pfam" id="PF25390">
    <property type="entry name" value="WD40_RLD"/>
    <property type="match status" value="1"/>
</dbReference>
<dbReference type="Pfam" id="PF00651">
    <property type="entry name" value="BTB"/>
    <property type="match status" value="1"/>
</dbReference>
<sequence length="710" mass="78128">MLGVLIITIPEHVSHYVTLSTALRPRQQLEERCFCALSLSAVLASSTQLFPRRPHHQKRCASEKRWGVFSQPLLASARRQPHSQPRGAAPAKPGSAARSGCGRRIPGRRYLPSLPLLAAEEAPDSGCTLPSPTAGRRRRRRKRRRSRRLRGRGTQAQIHMEDETLPAQEVSAKVLEATLLSALKMLDVGKWPIFSLCSQEELKLIRQACVFGSAGNEVLYATENDEVFVLGVNCSGCLGTGDIQSTIEPKRLDSLCGKKIACLSYGSGPHVVLATEEGEVYTWGHNAYSQLGNGTTNHGLVPCQVSTNLVNKKVVEVACGSHHSMVLTSDGEVYTWGYNNSGQVGSGSTANQPIPRRVTSCLQNKIVVNIACGQMCSMAVVENGEVYVWGYNGNGQLGLGSSGNQPTPCRIAALQGIRVQRVACGCAHTLVLTDEGQIYAWGANSYGQLGTGNKSNQSYPTTVIVDKDRVIEIAACHSAHTSAAKTQSGQVYMWGQCRGQSVVLPHLTHFACTDDVFACFATPAVMWRLLSVEPDDHLTVAQSLKKEFDNPETADLKFLVDGKYIHVHKVLLKIRCEHFRSILNNDDEIIEMSEFSYPVYRAFLEYLYTDSIRLPPEDAIGLLDLATLYRENRLKKLCQQTIKQGICEENAIALLSAAVKYEAQDLEEFCFRFCINHLTVVTQTQGFAEMDHDLLKNFISKASRVGAFRN</sequence>
<dbReference type="AlphaFoldDB" id="A0A8B9BLY6"/>
<dbReference type="InterPro" id="IPR011333">
    <property type="entry name" value="SKP1/BTB/POZ_sf"/>
</dbReference>
<feature type="region of interest" description="Disordered" evidence="3">
    <location>
        <begin position="76"/>
        <end position="105"/>
    </location>
</feature>
<feature type="repeat" description="RCC1" evidence="2">
    <location>
        <begin position="436"/>
        <end position="487"/>
    </location>
</feature>
<dbReference type="GO" id="GO:0001669">
    <property type="term" value="C:acrosomal vesicle"/>
    <property type="evidence" value="ECO:0007669"/>
    <property type="project" value="Ensembl"/>
</dbReference>
<dbReference type="InterPro" id="IPR009091">
    <property type="entry name" value="RCC1/BLIP-II"/>
</dbReference>
<gene>
    <name evidence="5" type="primary">RCBTB2</name>
</gene>
<dbReference type="PANTHER" id="PTHR22872:SF3">
    <property type="entry name" value="RCC1 AND BTB DOMAIN CONTAINING PROTEIN 2"/>
    <property type="match status" value="1"/>
</dbReference>
<dbReference type="SUPFAM" id="SSF54695">
    <property type="entry name" value="POZ domain"/>
    <property type="match status" value="1"/>
</dbReference>
<feature type="compositionally biased region" description="Basic residues" evidence="3">
    <location>
        <begin position="135"/>
        <end position="151"/>
    </location>
</feature>
<name>A0A8B9BLY6_9AVES</name>